<gene>
    <name evidence="6" type="ORF">DF185_05500</name>
</gene>
<comment type="caution">
    <text evidence="6">The sequence shown here is derived from an EMBL/GenBank/DDBJ whole genome shotgun (WGS) entry which is preliminary data.</text>
</comment>
<dbReference type="PANTHER" id="PTHR36438:SF1">
    <property type="entry name" value="IRON-SULFUR CLUSTER REPAIR PROTEIN YTFE"/>
    <property type="match status" value="1"/>
</dbReference>
<keyword evidence="7" id="KW-1185">Reference proteome</keyword>
<dbReference type="AlphaFoldDB" id="A0A2V4A420"/>
<evidence type="ECO:0000256" key="2">
    <source>
        <dbReference type="ARBA" id="ARBA00022490"/>
    </source>
</evidence>
<organism evidence="6 7">
    <name type="scientific">Marinifilum breve</name>
    <dbReference type="NCBI Taxonomy" id="2184082"/>
    <lineage>
        <taxon>Bacteria</taxon>
        <taxon>Pseudomonadati</taxon>
        <taxon>Bacteroidota</taxon>
        <taxon>Bacteroidia</taxon>
        <taxon>Marinilabiliales</taxon>
        <taxon>Marinifilaceae</taxon>
    </lineage>
</organism>
<dbReference type="OrthoDB" id="937463at2"/>
<dbReference type="Gene3D" id="1.20.120.520">
    <property type="entry name" value="nmb1532 protein domain like"/>
    <property type="match status" value="1"/>
</dbReference>
<keyword evidence="3" id="KW-0479">Metal-binding</keyword>
<comment type="subcellular location">
    <subcellularLocation>
        <location evidence="1">Cytoplasm</location>
    </subcellularLocation>
</comment>
<evidence type="ECO:0000256" key="3">
    <source>
        <dbReference type="ARBA" id="ARBA00022723"/>
    </source>
</evidence>
<dbReference type="PANTHER" id="PTHR36438">
    <property type="entry name" value="IRON-SULFUR CLUSTER REPAIR PROTEIN YTFE"/>
    <property type="match status" value="1"/>
</dbReference>
<evidence type="ECO:0000256" key="1">
    <source>
        <dbReference type="ARBA" id="ARBA00004496"/>
    </source>
</evidence>
<name>A0A2V4A420_9BACT</name>
<proteinExistence type="predicted"/>
<keyword evidence="4" id="KW-0408">Iron</keyword>
<feature type="domain" description="Hemerythrin-like" evidence="5">
    <location>
        <begin position="103"/>
        <end position="233"/>
    </location>
</feature>
<dbReference type="GO" id="GO:0046872">
    <property type="term" value="F:metal ion binding"/>
    <property type="evidence" value="ECO:0007669"/>
    <property type="project" value="UniProtKB-KW"/>
</dbReference>
<dbReference type="InterPro" id="IPR012312">
    <property type="entry name" value="Hemerythrin-like"/>
</dbReference>
<evidence type="ECO:0000313" key="7">
    <source>
        <dbReference type="Proteomes" id="UP000248079"/>
    </source>
</evidence>
<dbReference type="GO" id="GO:0005737">
    <property type="term" value="C:cytoplasm"/>
    <property type="evidence" value="ECO:0007669"/>
    <property type="project" value="UniProtKB-SubCell"/>
</dbReference>
<reference evidence="6 7" key="1">
    <citation type="submission" date="2018-05" db="EMBL/GenBank/DDBJ databases">
        <title>Marinifilum breve JC075T sp. nov., a marine bacterium isolated from Yongle Blue Hole in the South China Sea.</title>
        <authorList>
            <person name="Fu T."/>
        </authorList>
    </citation>
    <scope>NUCLEOTIDE SEQUENCE [LARGE SCALE GENOMIC DNA]</scope>
    <source>
        <strain evidence="6 7">JC075</strain>
    </source>
</reference>
<sequence length="246" mass="29215">MVSFTKNSKMAEIILKNYQLLPIISRFGIKLGFGNKTVEEVCANKNVNAAFFLEILNSYHNSNYFPDNHLGDFNVDVMVDYLTNTHTYYLKSKVPHIELFIDKMEREAQEENSRNINLLKHFFSEYKFDIENHFKEEEKHIFPYVIDLEKALSSNNCTKELIEKIKHEPIEVYERNHDSLEIKLADLKNLIIRFLPPLNCEDDCEHLLTELFQLEYDIEEHTRMEEKVLIPKVKMLEQKVLEYYGV</sequence>
<dbReference type="EMBL" id="QFLI01000002">
    <property type="protein sequence ID" value="PXY02100.1"/>
    <property type="molecule type" value="Genomic_DNA"/>
</dbReference>
<dbReference type="Proteomes" id="UP000248079">
    <property type="component" value="Unassembled WGS sequence"/>
</dbReference>
<accession>A0A2V4A420</accession>
<dbReference type="Pfam" id="PF01814">
    <property type="entry name" value="Hemerythrin"/>
    <property type="match status" value="1"/>
</dbReference>
<dbReference type="InterPro" id="IPR019903">
    <property type="entry name" value="RIC_family"/>
</dbReference>
<evidence type="ECO:0000313" key="6">
    <source>
        <dbReference type="EMBL" id="PXY02100.1"/>
    </source>
</evidence>
<keyword evidence="2" id="KW-0963">Cytoplasm</keyword>
<evidence type="ECO:0000256" key="4">
    <source>
        <dbReference type="ARBA" id="ARBA00023004"/>
    </source>
</evidence>
<evidence type="ECO:0000259" key="5">
    <source>
        <dbReference type="Pfam" id="PF01814"/>
    </source>
</evidence>
<protein>
    <recommendedName>
        <fullName evidence="5">Hemerythrin-like domain-containing protein</fullName>
    </recommendedName>
</protein>